<gene>
    <name evidence="2" type="ORF">KSP40_PGU008121</name>
</gene>
<dbReference type="InterPro" id="IPR039608">
    <property type="entry name" value="VQ_1/10"/>
</dbReference>
<reference evidence="2 3" key="1">
    <citation type="journal article" date="2022" name="Nat. Plants">
        <title>Genomes of leafy and leafless Platanthera orchids illuminate the evolution of mycoheterotrophy.</title>
        <authorList>
            <person name="Li M.H."/>
            <person name="Liu K.W."/>
            <person name="Li Z."/>
            <person name="Lu H.C."/>
            <person name="Ye Q.L."/>
            <person name="Zhang D."/>
            <person name="Wang J.Y."/>
            <person name="Li Y.F."/>
            <person name="Zhong Z.M."/>
            <person name="Liu X."/>
            <person name="Yu X."/>
            <person name="Liu D.K."/>
            <person name="Tu X.D."/>
            <person name="Liu B."/>
            <person name="Hao Y."/>
            <person name="Liao X.Y."/>
            <person name="Jiang Y.T."/>
            <person name="Sun W.H."/>
            <person name="Chen J."/>
            <person name="Chen Y.Q."/>
            <person name="Ai Y."/>
            <person name="Zhai J.W."/>
            <person name="Wu S.S."/>
            <person name="Zhou Z."/>
            <person name="Hsiao Y.Y."/>
            <person name="Wu W.L."/>
            <person name="Chen Y.Y."/>
            <person name="Lin Y.F."/>
            <person name="Hsu J.L."/>
            <person name="Li C.Y."/>
            <person name="Wang Z.W."/>
            <person name="Zhao X."/>
            <person name="Zhong W.Y."/>
            <person name="Ma X.K."/>
            <person name="Ma L."/>
            <person name="Huang J."/>
            <person name="Chen G.Z."/>
            <person name="Huang M.Z."/>
            <person name="Huang L."/>
            <person name="Peng D.H."/>
            <person name="Luo Y.B."/>
            <person name="Zou S.Q."/>
            <person name="Chen S.P."/>
            <person name="Lan S."/>
            <person name="Tsai W.C."/>
            <person name="Van de Peer Y."/>
            <person name="Liu Z.J."/>
        </authorList>
    </citation>
    <scope>NUCLEOTIDE SEQUENCE [LARGE SCALE GENOMIC DNA]</scope>
    <source>
        <strain evidence="2">Lor288</strain>
    </source>
</reference>
<dbReference type="InterPro" id="IPR008889">
    <property type="entry name" value="VQ"/>
</dbReference>
<dbReference type="Pfam" id="PF05678">
    <property type="entry name" value="VQ"/>
    <property type="match status" value="1"/>
</dbReference>
<accession>A0ABR2LE64</accession>
<name>A0ABR2LE64_9ASPA</name>
<feature type="domain" description="VQ" evidence="1">
    <location>
        <begin position="19"/>
        <end position="42"/>
    </location>
</feature>
<organism evidence="2 3">
    <name type="scientific">Platanthera guangdongensis</name>
    <dbReference type="NCBI Taxonomy" id="2320717"/>
    <lineage>
        <taxon>Eukaryota</taxon>
        <taxon>Viridiplantae</taxon>
        <taxon>Streptophyta</taxon>
        <taxon>Embryophyta</taxon>
        <taxon>Tracheophyta</taxon>
        <taxon>Spermatophyta</taxon>
        <taxon>Magnoliopsida</taxon>
        <taxon>Liliopsida</taxon>
        <taxon>Asparagales</taxon>
        <taxon>Orchidaceae</taxon>
        <taxon>Orchidoideae</taxon>
        <taxon>Orchideae</taxon>
        <taxon>Orchidinae</taxon>
        <taxon>Platanthera</taxon>
    </lineage>
</organism>
<sequence>MKAAMSGKRSRALKIVVIETQFVSTDSVHFKSVVQKLTGKDAVVFSGAAAYRSDTPAVLPEGMDGLTKAAEDEGRDDWDDAVRWQKDNDVFHSLEAKKEDVDFCGMSIEDFCSLWQF</sequence>
<evidence type="ECO:0000259" key="1">
    <source>
        <dbReference type="Pfam" id="PF05678"/>
    </source>
</evidence>
<comment type="caution">
    <text evidence="2">The sequence shown here is derived from an EMBL/GenBank/DDBJ whole genome shotgun (WGS) entry which is preliminary data.</text>
</comment>
<proteinExistence type="predicted"/>
<evidence type="ECO:0000313" key="3">
    <source>
        <dbReference type="Proteomes" id="UP001412067"/>
    </source>
</evidence>
<protein>
    <recommendedName>
        <fullName evidence="1">VQ domain-containing protein</fullName>
    </recommendedName>
</protein>
<dbReference type="PANTHER" id="PTHR34777:SF1">
    <property type="entry name" value="VQ MOTIF-CONTAINING PROTEIN 10"/>
    <property type="match status" value="1"/>
</dbReference>
<dbReference type="Proteomes" id="UP001412067">
    <property type="component" value="Unassembled WGS sequence"/>
</dbReference>
<dbReference type="EMBL" id="JBBWWR010000021">
    <property type="protein sequence ID" value="KAK8938188.1"/>
    <property type="molecule type" value="Genomic_DNA"/>
</dbReference>
<evidence type="ECO:0000313" key="2">
    <source>
        <dbReference type="EMBL" id="KAK8938188.1"/>
    </source>
</evidence>
<dbReference type="PANTHER" id="PTHR34777">
    <property type="entry name" value="VQ MOTIF-CONTAINING PROTEIN 10"/>
    <property type="match status" value="1"/>
</dbReference>
<keyword evidence="3" id="KW-1185">Reference proteome</keyword>